<protein>
    <submittedName>
        <fullName evidence="1">Bacteriocin-protection, YdeI or OmpD-Associated</fullName>
    </submittedName>
</protein>
<dbReference type="SUPFAM" id="SSF141694">
    <property type="entry name" value="AF2212/PG0164-like"/>
    <property type="match status" value="1"/>
</dbReference>
<dbReference type="InterPro" id="IPR037079">
    <property type="entry name" value="AF2212/PG0164-like_sf"/>
</dbReference>
<evidence type="ECO:0000313" key="1">
    <source>
        <dbReference type="EMBL" id="SEC12720.1"/>
    </source>
</evidence>
<dbReference type="InterPro" id="IPR015018">
    <property type="entry name" value="DUF1905"/>
</dbReference>
<organism evidence="1 2">
    <name type="scientific">Terriglobus roseus</name>
    <dbReference type="NCBI Taxonomy" id="392734"/>
    <lineage>
        <taxon>Bacteria</taxon>
        <taxon>Pseudomonadati</taxon>
        <taxon>Acidobacteriota</taxon>
        <taxon>Terriglobia</taxon>
        <taxon>Terriglobales</taxon>
        <taxon>Acidobacteriaceae</taxon>
        <taxon>Terriglobus</taxon>
    </lineage>
</organism>
<dbReference type="AlphaFoldDB" id="A0A1H4PZJ1"/>
<dbReference type="EMBL" id="FNSD01000001">
    <property type="protein sequence ID" value="SEC12720.1"/>
    <property type="molecule type" value="Genomic_DNA"/>
</dbReference>
<name>A0A1H4PZJ1_9BACT</name>
<reference evidence="1 2" key="1">
    <citation type="submission" date="2016-10" db="EMBL/GenBank/DDBJ databases">
        <authorList>
            <person name="de Groot N.N."/>
        </authorList>
    </citation>
    <scope>NUCLEOTIDE SEQUENCE [LARGE SCALE GENOMIC DNA]</scope>
    <source>
        <strain evidence="1 2">AB35.6</strain>
    </source>
</reference>
<dbReference type="Pfam" id="PF13376">
    <property type="entry name" value="OmdA"/>
    <property type="match status" value="2"/>
</dbReference>
<dbReference type="RefSeq" id="WP_074654531.1">
    <property type="nucleotide sequence ID" value="NZ_FNSD01000001.1"/>
</dbReference>
<proteinExistence type="predicted"/>
<accession>A0A1H4PZJ1</accession>
<dbReference type="Pfam" id="PF08922">
    <property type="entry name" value="DUF1905"/>
    <property type="match status" value="1"/>
</dbReference>
<evidence type="ECO:0000313" key="2">
    <source>
        <dbReference type="Proteomes" id="UP000182409"/>
    </source>
</evidence>
<gene>
    <name evidence="1" type="ORF">SAMN05443244_2720</name>
</gene>
<dbReference type="Gene3D" id="2.40.30.100">
    <property type="entry name" value="AF2212/PG0164-like"/>
    <property type="match status" value="1"/>
</dbReference>
<dbReference type="Proteomes" id="UP000182409">
    <property type="component" value="Unassembled WGS sequence"/>
</dbReference>
<sequence length="220" mass="24758">MKKNFQAAIEKGTGGLGWTIAQIPFDPLVDWTDRIRLRVKGTINGFSFRTSLFPLAGEAGKYFLLVNREMQTGGRVGPGHVAQFVLEADLDPRPAEVPEELDALLDEENGLRAWYDSLSEYTRREIGKWICDVKSDEARMRRAQTMTERLFGTMEAEAELPPAIRKALDARPKANSGWQTMTPTQRRMELFAVSAYQSPESRAKRIDKLCDAAVKHAGKK</sequence>